<dbReference type="EMBL" id="JADCNL010000009">
    <property type="protein sequence ID" value="KAG0466159.1"/>
    <property type="molecule type" value="Genomic_DNA"/>
</dbReference>
<dbReference type="OrthoDB" id="273452at2759"/>
<organism evidence="2 3">
    <name type="scientific">Vanilla planifolia</name>
    <name type="common">Vanilla</name>
    <dbReference type="NCBI Taxonomy" id="51239"/>
    <lineage>
        <taxon>Eukaryota</taxon>
        <taxon>Viridiplantae</taxon>
        <taxon>Streptophyta</taxon>
        <taxon>Embryophyta</taxon>
        <taxon>Tracheophyta</taxon>
        <taxon>Spermatophyta</taxon>
        <taxon>Magnoliopsida</taxon>
        <taxon>Liliopsida</taxon>
        <taxon>Asparagales</taxon>
        <taxon>Orchidaceae</taxon>
        <taxon>Vanilloideae</taxon>
        <taxon>Vanilleae</taxon>
        <taxon>Vanilla</taxon>
    </lineage>
</organism>
<comment type="caution">
    <text evidence="2">The sequence shown here is derived from an EMBL/GenBank/DDBJ whole genome shotgun (WGS) entry which is preliminary data.</text>
</comment>
<evidence type="ECO:0000313" key="3">
    <source>
        <dbReference type="Proteomes" id="UP000636800"/>
    </source>
</evidence>
<name>A0A835Q5S3_VANPL</name>
<evidence type="ECO:0000256" key="1">
    <source>
        <dbReference type="SAM" id="Coils"/>
    </source>
</evidence>
<dbReference type="PANTHER" id="PTHR33883">
    <property type="entry name" value="WPP DOMAIN-ASSOCIATED PROTEIN"/>
    <property type="match status" value="1"/>
</dbReference>
<reference evidence="2 3" key="1">
    <citation type="journal article" date="2020" name="Nat. Food">
        <title>A phased Vanilla planifolia genome enables genetic improvement of flavour and production.</title>
        <authorList>
            <person name="Hasing T."/>
            <person name="Tang H."/>
            <person name="Brym M."/>
            <person name="Khazi F."/>
            <person name="Huang T."/>
            <person name="Chambers A.H."/>
        </authorList>
    </citation>
    <scope>NUCLEOTIDE SEQUENCE [LARGE SCALE GENOMIC DNA]</scope>
    <source>
        <tissue evidence="2">Leaf</tissue>
    </source>
</reference>
<dbReference type="Proteomes" id="UP000636800">
    <property type="component" value="Unassembled WGS sequence"/>
</dbReference>
<keyword evidence="3" id="KW-1185">Reference proteome</keyword>
<dbReference type="PANTHER" id="PTHR33883:SF10">
    <property type="entry name" value="WPP DOMAIN-ASSOCIATED PROTEIN"/>
    <property type="match status" value="1"/>
</dbReference>
<keyword evidence="1" id="KW-0175">Coiled coil</keyword>
<evidence type="ECO:0000313" key="2">
    <source>
        <dbReference type="EMBL" id="KAG0466159.1"/>
    </source>
</evidence>
<accession>A0A835Q5S3</accession>
<sequence>MAGEGSLGTTKGLFIPIRGGISVLEWTEELVQDKYTGLKRHVSPAAEGHIISGSCFDRHDAGNESAYYERFILDDFDNYLDEINDDLTVSRLVSDSVIKRMVGAILGDYRKGCCEGCRNSHVEQEVANTQVQRLKEEIENLRHTNHHIAENVWSAGWRRLHSLGGSFDYLRVMLDGILNENFLRDVEEEYEAKLLKQRELISNLRTNYQLKVSELSEVHKDLDAIFMTLSNSDSGLLSSHTTTEYFEELNNTKWKDQFPIKASGDDHSPFASHPEENGTTVMQEPAFLKKLSKRRTVFLLYN</sequence>
<gene>
    <name evidence="2" type="ORF">HPP92_017739</name>
</gene>
<proteinExistence type="predicted"/>
<dbReference type="AlphaFoldDB" id="A0A835Q5S3"/>
<feature type="coiled-coil region" evidence="1">
    <location>
        <begin position="124"/>
        <end position="151"/>
    </location>
</feature>
<dbReference type="InterPro" id="IPR037490">
    <property type="entry name" value="WAP"/>
</dbReference>
<protein>
    <submittedName>
        <fullName evidence="2">Uncharacterized protein</fullName>
    </submittedName>
</protein>